<comment type="similarity">
    <text evidence="2 11">Belongs to the glypican family.</text>
</comment>
<dbReference type="GO" id="GO:0016477">
    <property type="term" value="P:cell migration"/>
    <property type="evidence" value="ECO:0007669"/>
    <property type="project" value="TreeGrafter"/>
</dbReference>
<organism evidence="14">
    <name type="scientific">Tetraodon nigroviridis</name>
    <name type="common">Spotted green pufferfish</name>
    <name type="synonym">Chelonodon nigroviridis</name>
    <dbReference type="NCBI Taxonomy" id="99883"/>
    <lineage>
        <taxon>Eukaryota</taxon>
        <taxon>Metazoa</taxon>
        <taxon>Chordata</taxon>
        <taxon>Craniata</taxon>
        <taxon>Vertebrata</taxon>
        <taxon>Euteleostomi</taxon>
        <taxon>Actinopterygii</taxon>
        <taxon>Neopterygii</taxon>
        <taxon>Teleostei</taxon>
        <taxon>Neoteleostei</taxon>
        <taxon>Acanthomorphata</taxon>
        <taxon>Eupercaria</taxon>
        <taxon>Tetraodontiformes</taxon>
        <taxon>Tetradontoidea</taxon>
        <taxon>Tetraodontidae</taxon>
        <taxon>Tetraodon</taxon>
    </lineage>
</organism>
<keyword evidence="3" id="KW-1003">Cell membrane</keyword>
<feature type="chain" id="PRO_5004244001" evidence="13">
    <location>
        <begin position="20"/>
        <end position="181"/>
    </location>
</feature>
<evidence type="ECO:0000256" key="13">
    <source>
        <dbReference type="SAM" id="SignalP"/>
    </source>
</evidence>
<dbReference type="KEGG" id="tng:GSTEN00017915G001"/>
<comment type="caution">
    <text evidence="14">The sequence shown here is derived from an EMBL/GenBank/DDBJ whole genome shotgun (WGS) entry which is preliminary data.</text>
</comment>
<evidence type="ECO:0000256" key="8">
    <source>
        <dbReference type="ARBA" id="ARBA00023180"/>
    </source>
</evidence>
<reference evidence="14" key="2">
    <citation type="submission" date="2004-02" db="EMBL/GenBank/DDBJ databases">
        <authorList>
            <consortium name="Genoscope"/>
            <consortium name="Whitehead Institute Centre for Genome Research"/>
        </authorList>
    </citation>
    <scope>NUCLEOTIDE SEQUENCE</scope>
</reference>
<evidence type="ECO:0000256" key="4">
    <source>
        <dbReference type="ARBA" id="ARBA00022622"/>
    </source>
</evidence>
<keyword evidence="10 12" id="KW-0449">Lipoprotein</keyword>
<dbReference type="EMBL" id="CAAE01014581">
    <property type="protein sequence ID" value="CAF99735.1"/>
    <property type="molecule type" value="Genomic_DNA"/>
</dbReference>
<dbReference type="GO" id="GO:0005576">
    <property type="term" value="C:extracellular region"/>
    <property type="evidence" value="ECO:0007669"/>
    <property type="project" value="TreeGrafter"/>
</dbReference>
<dbReference type="GO" id="GO:0090263">
    <property type="term" value="P:positive regulation of canonical Wnt signaling pathway"/>
    <property type="evidence" value="ECO:0007669"/>
    <property type="project" value="TreeGrafter"/>
</dbReference>
<keyword evidence="6 12" id="KW-0654">Proteoglycan</keyword>
<evidence type="ECO:0000256" key="9">
    <source>
        <dbReference type="ARBA" id="ARBA00023207"/>
    </source>
</evidence>
<keyword evidence="5 13" id="KW-0732">Signal</keyword>
<comment type="function">
    <text evidence="12">Cell surface proteoglycan.</text>
</comment>
<sequence length="181" mass="20146">MVLLWIAFLFFLLCCPGSGSPNKCDEVRKLFHHRPTGAGQPSGPGAESDLQVCVSKNLSCCTKKMEEKYQLVARRDIQNLLQSSSSKLKSLISQNVAAFQGKQPPLEPAFLDVCSAAWGCLPLFTAVFESGLDWAIVRVSRRAGLRACCPPKHRIYRMITVILLRFLQQSWVKITGVCINF</sequence>
<feature type="signal peptide" evidence="13">
    <location>
        <begin position="1"/>
        <end position="19"/>
    </location>
</feature>
<dbReference type="AlphaFoldDB" id="Q4SHZ7"/>
<evidence type="ECO:0000256" key="1">
    <source>
        <dbReference type="ARBA" id="ARBA00004609"/>
    </source>
</evidence>
<reference evidence="14" key="1">
    <citation type="journal article" date="2004" name="Nature">
        <title>Genome duplication in the teleost fish Tetraodon nigroviridis reveals the early vertebrate proto-karyotype.</title>
        <authorList>
            <person name="Jaillon O."/>
            <person name="Aury J.-M."/>
            <person name="Brunet F."/>
            <person name="Petit J.-L."/>
            <person name="Stange-Thomann N."/>
            <person name="Mauceli E."/>
            <person name="Bouneau L."/>
            <person name="Fischer C."/>
            <person name="Ozouf-Costaz C."/>
            <person name="Bernot A."/>
            <person name="Nicaud S."/>
            <person name="Jaffe D."/>
            <person name="Fisher S."/>
            <person name="Lutfalla G."/>
            <person name="Dossat C."/>
            <person name="Segurens B."/>
            <person name="Dasilva C."/>
            <person name="Salanoubat M."/>
            <person name="Levy M."/>
            <person name="Boudet N."/>
            <person name="Castellano S."/>
            <person name="Anthouard V."/>
            <person name="Jubin C."/>
            <person name="Castelli V."/>
            <person name="Katinka M."/>
            <person name="Vacherie B."/>
            <person name="Biemont C."/>
            <person name="Skalli Z."/>
            <person name="Cattolico L."/>
            <person name="Poulain J."/>
            <person name="De Berardinis V."/>
            <person name="Cruaud C."/>
            <person name="Duprat S."/>
            <person name="Brottier P."/>
            <person name="Coutanceau J.-P."/>
            <person name="Gouzy J."/>
            <person name="Parra G."/>
            <person name="Lardier G."/>
            <person name="Chapple C."/>
            <person name="McKernan K.J."/>
            <person name="McEwan P."/>
            <person name="Bosak S."/>
            <person name="Kellis M."/>
            <person name="Volff J.-N."/>
            <person name="Guigo R."/>
            <person name="Zody M.C."/>
            <person name="Mesirov J."/>
            <person name="Lindblad-Toh K."/>
            <person name="Birren B."/>
            <person name="Nusbaum C."/>
            <person name="Kahn D."/>
            <person name="Robinson-Rechavi M."/>
            <person name="Laudet V."/>
            <person name="Schachter V."/>
            <person name="Quetier F."/>
            <person name="Saurin W."/>
            <person name="Scarpelli C."/>
            <person name="Wincker P."/>
            <person name="Lander E.S."/>
            <person name="Weissenbach J."/>
            <person name="Roest Crollius H."/>
        </authorList>
    </citation>
    <scope>NUCLEOTIDE SEQUENCE [LARGE SCALE GENOMIC DNA]</scope>
</reference>
<dbReference type="GO" id="GO:0009986">
    <property type="term" value="C:cell surface"/>
    <property type="evidence" value="ECO:0007669"/>
    <property type="project" value="TreeGrafter"/>
</dbReference>
<evidence type="ECO:0000256" key="3">
    <source>
        <dbReference type="ARBA" id="ARBA00022475"/>
    </source>
</evidence>
<accession>Q4SHZ7</accession>
<dbReference type="GO" id="GO:1905475">
    <property type="term" value="P:regulation of protein localization to membrane"/>
    <property type="evidence" value="ECO:0007669"/>
    <property type="project" value="TreeGrafter"/>
</dbReference>
<keyword evidence="4 12" id="KW-0336">GPI-anchor</keyword>
<evidence type="ECO:0000256" key="7">
    <source>
        <dbReference type="ARBA" id="ARBA00023136"/>
    </source>
</evidence>
<evidence type="ECO:0000256" key="2">
    <source>
        <dbReference type="ARBA" id="ARBA00010260"/>
    </source>
</evidence>
<dbReference type="GO" id="GO:0005886">
    <property type="term" value="C:plasma membrane"/>
    <property type="evidence" value="ECO:0007669"/>
    <property type="project" value="UniProtKB-SubCell"/>
</dbReference>
<dbReference type="GO" id="GO:0098552">
    <property type="term" value="C:side of membrane"/>
    <property type="evidence" value="ECO:0007669"/>
    <property type="project" value="UniProtKB-KW"/>
</dbReference>
<evidence type="ECO:0000256" key="6">
    <source>
        <dbReference type="ARBA" id="ARBA00022974"/>
    </source>
</evidence>
<comment type="subcellular location">
    <subcellularLocation>
        <location evidence="1 12">Cell membrane</location>
        <topology evidence="1 12">Lipid-anchor</topology>
        <topology evidence="1 12">GPI-anchor</topology>
    </subcellularLocation>
</comment>
<keyword evidence="7 12" id="KW-0472">Membrane</keyword>
<name>Q4SHZ7_TETNG</name>
<dbReference type="Pfam" id="PF01153">
    <property type="entry name" value="Glypican"/>
    <property type="match status" value="1"/>
</dbReference>
<evidence type="ECO:0000256" key="10">
    <source>
        <dbReference type="ARBA" id="ARBA00023288"/>
    </source>
</evidence>
<keyword evidence="9 12" id="KW-0357">Heparan sulfate</keyword>
<evidence type="ECO:0000313" key="14">
    <source>
        <dbReference type="EMBL" id="CAF99735.1"/>
    </source>
</evidence>
<evidence type="ECO:0000256" key="12">
    <source>
        <dbReference type="RuleBase" id="RU003519"/>
    </source>
</evidence>
<evidence type="ECO:0000256" key="11">
    <source>
        <dbReference type="RuleBase" id="RU003518"/>
    </source>
</evidence>
<keyword evidence="8" id="KW-0325">Glycoprotein</keyword>
<dbReference type="OrthoDB" id="6380619at2759"/>
<gene>
    <name evidence="14" type="ORF">GSTENG00017915001</name>
</gene>
<dbReference type="PANTHER" id="PTHR10822">
    <property type="entry name" value="GLYPICAN"/>
    <property type="match status" value="1"/>
</dbReference>
<dbReference type="PANTHER" id="PTHR10822:SF12">
    <property type="entry name" value="GLYPICAN-5"/>
    <property type="match status" value="1"/>
</dbReference>
<dbReference type="InterPro" id="IPR001863">
    <property type="entry name" value="Glypican"/>
</dbReference>
<protein>
    <submittedName>
        <fullName evidence="14">(spotted green pufferfish) hypothetical protein</fullName>
    </submittedName>
</protein>
<evidence type="ECO:0000256" key="5">
    <source>
        <dbReference type="ARBA" id="ARBA00022729"/>
    </source>
</evidence>
<proteinExistence type="inferred from homology"/>